<sequence length="48" mass="5424">EEEVKSLEIKNRKVTEAIPGQIVGIKTMYSKEKLVKGTNVYIVTEDSK</sequence>
<comment type="caution">
    <text evidence="1">The sequence shown here is derived from an EMBL/GenBank/DDBJ whole genome shotgun (WGS) entry which is preliminary data.</text>
</comment>
<protein>
    <submittedName>
        <fullName evidence="1">Uncharacterized protein</fullName>
    </submittedName>
</protein>
<accession>X1IQA6</accession>
<gene>
    <name evidence="1" type="ORF">S03H2_59649</name>
</gene>
<dbReference type="EMBL" id="BARU01038364">
    <property type="protein sequence ID" value="GAH83882.1"/>
    <property type="molecule type" value="Genomic_DNA"/>
</dbReference>
<reference evidence="1" key="1">
    <citation type="journal article" date="2014" name="Front. Microbiol.">
        <title>High frequency of phylogenetically diverse reductive dehalogenase-homologous genes in deep subseafloor sedimentary metagenomes.</title>
        <authorList>
            <person name="Kawai M."/>
            <person name="Futagami T."/>
            <person name="Toyoda A."/>
            <person name="Takaki Y."/>
            <person name="Nishi S."/>
            <person name="Hori S."/>
            <person name="Arai W."/>
            <person name="Tsubouchi T."/>
            <person name="Morono Y."/>
            <person name="Uchiyama I."/>
            <person name="Ito T."/>
            <person name="Fujiyama A."/>
            <person name="Inagaki F."/>
            <person name="Takami H."/>
        </authorList>
    </citation>
    <scope>NUCLEOTIDE SEQUENCE</scope>
    <source>
        <strain evidence="1">Expedition CK06-06</strain>
    </source>
</reference>
<feature type="non-terminal residue" evidence="1">
    <location>
        <position position="1"/>
    </location>
</feature>
<dbReference type="AlphaFoldDB" id="X1IQA6"/>
<name>X1IQA6_9ZZZZ</name>
<organism evidence="1">
    <name type="scientific">marine sediment metagenome</name>
    <dbReference type="NCBI Taxonomy" id="412755"/>
    <lineage>
        <taxon>unclassified sequences</taxon>
        <taxon>metagenomes</taxon>
        <taxon>ecological metagenomes</taxon>
    </lineage>
</organism>
<evidence type="ECO:0000313" key="1">
    <source>
        <dbReference type="EMBL" id="GAH83882.1"/>
    </source>
</evidence>
<proteinExistence type="predicted"/>